<name>A0A5E8H2B4_ROSAD</name>
<keyword evidence="3" id="KW-0804">Transcription</keyword>
<dbReference type="InterPro" id="IPR036390">
    <property type="entry name" value="WH_DNA-bd_sf"/>
</dbReference>
<proteinExistence type="predicted"/>
<dbReference type="PROSITE" id="PS01117">
    <property type="entry name" value="HTH_MARR_1"/>
    <property type="match status" value="1"/>
</dbReference>
<feature type="domain" description="HTH marR-type" evidence="4">
    <location>
        <begin position="1"/>
        <end position="137"/>
    </location>
</feature>
<dbReference type="GO" id="GO:0003677">
    <property type="term" value="F:DNA binding"/>
    <property type="evidence" value="ECO:0007669"/>
    <property type="project" value="UniProtKB-KW"/>
</dbReference>
<dbReference type="PRINTS" id="PR00598">
    <property type="entry name" value="HTHMARR"/>
</dbReference>
<evidence type="ECO:0000313" key="5">
    <source>
        <dbReference type="EMBL" id="EEE46726.2"/>
    </source>
</evidence>
<protein>
    <submittedName>
        <fullName evidence="5">Transcriptional regulator</fullName>
    </submittedName>
</protein>
<gene>
    <name evidence="5" type="ORF">SADFL11_4015</name>
</gene>
<accession>A0A5E8H2B4</accession>
<dbReference type="Proteomes" id="UP000004703">
    <property type="component" value="Chromosome"/>
</dbReference>
<dbReference type="InterPro" id="IPR011991">
    <property type="entry name" value="ArsR-like_HTH"/>
</dbReference>
<dbReference type="InterPro" id="IPR000835">
    <property type="entry name" value="HTH_MarR-typ"/>
</dbReference>
<evidence type="ECO:0000259" key="4">
    <source>
        <dbReference type="PROSITE" id="PS50995"/>
    </source>
</evidence>
<dbReference type="InterPro" id="IPR023187">
    <property type="entry name" value="Tscrpt_reg_MarR-type_CS"/>
</dbReference>
<dbReference type="InterPro" id="IPR036388">
    <property type="entry name" value="WH-like_DNA-bd_sf"/>
</dbReference>
<dbReference type="PANTHER" id="PTHR33164:SF43">
    <property type="entry name" value="HTH-TYPE TRANSCRIPTIONAL REPRESSOR YETL"/>
    <property type="match status" value="1"/>
</dbReference>
<reference evidence="5 6" key="1">
    <citation type="submission" date="2008-01" db="EMBL/GenBank/DDBJ databases">
        <authorList>
            <person name="Wagner-Dobler I."/>
            <person name="Ferriera S."/>
            <person name="Johnson J."/>
            <person name="Kravitz S."/>
            <person name="Beeson K."/>
            <person name="Sutton G."/>
            <person name="Rogers Y.-H."/>
            <person name="Friedman R."/>
            <person name="Frazier M."/>
            <person name="Venter J.C."/>
        </authorList>
    </citation>
    <scope>NUCLEOTIDE SEQUENCE [LARGE SCALE GENOMIC DNA]</scope>
    <source>
        <strain evidence="6">DSM 17067 / NCIMB 14079 / DFL-11</strain>
    </source>
</reference>
<organism evidence="5 6">
    <name type="scientific">Roseibium alexandrii (strain DSM 17067 / NCIMB 14079 / DFL-11)</name>
    <name type="common">Labrenzia alexandrii</name>
    <dbReference type="NCBI Taxonomy" id="244592"/>
    <lineage>
        <taxon>Bacteria</taxon>
        <taxon>Pseudomonadati</taxon>
        <taxon>Pseudomonadota</taxon>
        <taxon>Alphaproteobacteria</taxon>
        <taxon>Hyphomicrobiales</taxon>
        <taxon>Stappiaceae</taxon>
        <taxon>Roseibium</taxon>
    </lineage>
</organism>
<dbReference type="SMART" id="SM00347">
    <property type="entry name" value="HTH_MARR"/>
    <property type="match status" value="1"/>
</dbReference>
<dbReference type="PROSITE" id="PS50995">
    <property type="entry name" value="HTH_MARR_2"/>
    <property type="match status" value="1"/>
</dbReference>
<dbReference type="CDD" id="cd00090">
    <property type="entry name" value="HTH_ARSR"/>
    <property type="match status" value="1"/>
</dbReference>
<comment type="caution">
    <text evidence="5">The sequence shown here is derived from an EMBL/GenBank/DDBJ whole genome shotgun (WGS) entry which is preliminary data.</text>
</comment>
<dbReference type="Pfam" id="PF12802">
    <property type="entry name" value="MarR_2"/>
    <property type="match status" value="1"/>
</dbReference>
<evidence type="ECO:0000256" key="3">
    <source>
        <dbReference type="ARBA" id="ARBA00023163"/>
    </source>
</evidence>
<evidence type="ECO:0000256" key="1">
    <source>
        <dbReference type="ARBA" id="ARBA00023015"/>
    </source>
</evidence>
<sequence length="148" mass="16320">MDATLAACKSIFQDIARFRGLLFDRLIAPYGLTMSQARVLLHLLAEDKLTQSDIARRMDVGTVTVGGLVDRLEARGLVERRADPVDRRAKRVCLTDEARPLEKIMDACSTEVDGASFKGLPETSIHVLLSNLQAVRQNLLETLNKDAG</sequence>
<reference evidence="5 6" key="2">
    <citation type="submission" date="2013-04" db="EMBL/GenBank/DDBJ databases">
        <authorList>
            <person name="Fiebig A."/>
            <person name="Pradella S."/>
            <person name="Wagner-Doebler I."/>
        </authorList>
    </citation>
    <scope>NUCLEOTIDE SEQUENCE [LARGE SCALE GENOMIC DNA]</scope>
    <source>
        <strain evidence="6">DSM 17067 / NCIMB 14079 / DFL-11</strain>
    </source>
</reference>
<dbReference type="RefSeq" id="WP_040452704.1">
    <property type="nucleotide sequence ID" value="NZ_CM011002.1"/>
</dbReference>
<dbReference type="SUPFAM" id="SSF46785">
    <property type="entry name" value="Winged helix' DNA-binding domain"/>
    <property type="match status" value="1"/>
</dbReference>
<dbReference type="EMBL" id="ACCU02000004">
    <property type="protein sequence ID" value="EEE46726.2"/>
    <property type="molecule type" value="Genomic_DNA"/>
</dbReference>
<dbReference type="Gene3D" id="1.10.10.10">
    <property type="entry name" value="Winged helix-like DNA-binding domain superfamily/Winged helix DNA-binding domain"/>
    <property type="match status" value="1"/>
</dbReference>
<dbReference type="PANTHER" id="PTHR33164">
    <property type="entry name" value="TRANSCRIPTIONAL REGULATOR, MARR FAMILY"/>
    <property type="match status" value="1"/>
</dbReference>
<evidence type="ECO:0000256" key="2">
    <source>
        <dbReference type="ARBA" id="ARBA00023125"/>
    </source>
</evidence>
<dbReference type="GO" id="GO:0006950">
    <property type="term" value="P:response to stress"/>
    <property type="evidence" value="ECO:0007669"/>
    <property type="project" value="TreeGrafter"/>
</dbReference>
<keyword evidence="2" id="KW-0238">DNA-binding</keyword>
<dbReference type="AlphaFoldDB" id="A0A5E8H2B4"/>
<dbReference type="InterPro" id="IPR039422">
    <property type="entry name" value="MarR/SlyA-like"/>
</dbReference>
<dbReference type="GO" id="GO:0003700">
    <property type="term" value="F:DNA-binding transcription factor activity"/>
    <property type="evidence" value="ECO:0007669"/>
    <property type="project" value="InterPro"/>
</dbReference>
<evidence type="ECO:0000313" key="6">
    <source>
        <dbReference type="Proteomes" id="UP000004703"/>
    </source>
</evidence>
<keyword evidence="1" id="KW-0805">Transcription regulation</keyword>